<feature type="compositionally biased region" description="Low complexity" evidence="6">
    <location>
        <begin position="237"/>
        <end position="249"/>
    </location>
</feature>
<name>A0AA87URT2_9MICO</name>
<evidence type="ECO:0000259" key="8">
    <source>
        <dbReference type="Pfam" id="PF06271"/>
    </source>
</evidence>
<feature type="domain" description="RDD" evidence="8">
    <location>
        <begin position="34"/>
        <end position="176"/>
    </location>
</feature>
<dbReference type="GO" id="GO:0005886">
    <property type="term" value="C:plasma membrane"/>
    <property type="evidence" value="ECO:0007669"/>
    <property type="project" value="UniProtKB-SubCell"/>
</dbReference>
<dbReference type="EMBL" id="BJUU01000005">
    <property type="protein sequence ID" value="GEK79785.1"/>
    <property type="molecule type" value="Genomic_DNA"/>
</dbReference>
<keyword evidence="10" id="KW-1185">Reference proteome</keyword>
<comment type="subcellular location">
    <subcellularLocation>
        <location evidence="1">Cell membrane</location>
        <topology evidence="1">Multi-pass membrane protein</topology>
    </subcellularLocation>
</comment>
<dbReference type="RefSeq" id="WP_146793515.1">
    <property type="nucleotide sequence ID" value="NZ_BJUU01000005.1"/>
</dbReference>
<feature type="transmembrane region" description="Helical" evidence="7">
    <location>
        <begin position="141"/>
        <end position="164"/>
    </location>
</feature>
<accession>A0AA87URT2</accession>
<keyword evidence="4 7" id="KW-1133">Transmembrane helix</keyword>
<sequence length="443" mass="45856">MSWELPGQHGAAPVRDETGRPDAAYAAALGLLPAPLGRRALASAIELAAFAVLQLPYWIPAAPVLQAGLAGGPQAMAADPGFGWMLAGAGLAGALSLAFAIVQIVLHGRQGVTLGKAVTGIRSVNVATLGRPGIGRALARAVVLWLSFLVPVVGPILVLVSPVFDSRRRGRGWLDQVGATWFVDVANGLDPYHEKRMLSARKAVDAASAPAGSAAPRHDEPLGRPAQRYRPGELSGQARPAAPQTAWAKAAERPGLAISGGIVDSVPGRAHPPSPRSSPAPRPASAPSEISDETVVEPDVDGEIDESTVRRIEVHVADEPELDVTRARPRGKPVLATLGFDTGDRFDITGAALIGRNPSPSQGEVVEHLLPIADDTRSISKTHLLITAAPLAAVDRASTNGSSVVRAGTEHPLAPGEPFALVPGDVVRFGDRSVTVESAGGRS</sequence>
<feature type="compositionally biased region" description="Pro residues" evidence="6">
    <location>
        <begin position="270"/>
        <end position="284"/>
    </location>
</feature>
<dbReference type="SUPFAM" id="SSF49879">
    <property type="entry name" value="SMAD/FHA domain"/>
    <property type="match status" value="1"/>
</dbReference>
<feature type="region of interest" description="Disordered" evidence="6">
    <location>
        <begin position="208"/>
        <end position="297"/>
    </location>
</feature>
<keyword evidence="5 7" id="KW-0472">Membrane</keyword>
<keyword evidence="3 7" id="KW-0812">Transmembrane</keyword>
<dbReference type="Proteomes" id="UP000321749">
    <property type="component" value="Unassembled WGS sequence"/>
</dbReference>
<keyword evidence="2" id="KW-1003">Cell membrane</keyword>
<dbReference type="AlphaFoldDB" id="A0AA87URT2"/>
<gene>
    <name evidence="9" type="ORF">ABA31_11360</name>
</gene>
<evidence type="ECO:0000256" key="6">
    <source>
        <dbReference type="SAM" id="MobiDB-lite"/>
    </source>
</evidence>
<dbReference type="InterPro" id="IPR051791">
    <property type="entry name" value="Pra-immunoreactive"/>
</dbReference>
<reference evidence="9 10" key="1">
    <citation type="submission" date="2019-07" db="EMBL/GenBank/DDBJ databases">
        <title>Whole genome shotgun sequence of Agrococcus baldri NBRC 103055.</title>
        <authorList>
            <person name="Hosoyama A."/>
            <person name="Uohara A."/>
            <person name="Ohji S."/>
            <person name="Ichikawa N."/>
        </authorList>
    </citation>
    <scope>NUCLEOTIDE SEQUENCE [LARGE SCALE GENOMIC DNA]</scope>
    <source>
        <strain evidence="9 10">NBRC 103055</strain>
    </source>
</reference>
<evidence type="ECO:0000256" key="1">
    <source>
        <dbReference type="ARBA" id="ARBA00004651"/>
    </source>
</evidence>
<feature type="transmembrane region" description="Helical" evidence="7">
    <location>
        <begin position="82"/>
        <end position="106"/>
    </location>
</feature>
<evidence type="ECO:0000313" key="10">
    <source>
        <dbReference type="Proteomes" id="UP000321749"/>
    </source>
</evidence>
<proteinExistence type="predicted"/>
<feature type="transmembrane region" description="Helical" evidence="7">
    <location>
        <begin position="40"/>
        <end position="59"/>
    </location>
</feature>
<evidence type="ECO:0000256" key="3">
    <source>
        <dbReference type="ARBA" id="ARBA00022692"/>
    </source>
</evidence>
<comment type="caution">
    <text evidence="9">The sequence shown here is derived from an EMBL/GenBank/DDBJ whole genome shotgun (WGS) entry which is preliminary data.</text>
</comment>
<dbReference type="InterPro" id="IPR008984">
    <property type="entry name" value="SMAD_FHA_dom_sf"/>
</dbReference>
<dbReference type="PANTHER" id="PTHR36115">
    <property type="entry name" value="PROLINE-RICH ANTIGEN HOMOLOG-RELATED"/>
    <property type="match status" value="1"/>
</dbReference>
<dbReference type="PANTHER" id="PTHR36115:SF4">
    <property type="entry name" value="MEMBRANE PROTEIN"/>
    <property type="match status" value="1"/>
</dbReference>
<evidence type="ECO:0000256" key="7">
    <source>
        <dbReference type="SAM" id="Phobius"/>
    </source>
</evidence>
<evidence type="ECO:0000256" key="2">
    <source>
        <dbReference type="ARBA" id="ARBA00022475"/>
    </source>
</evidence>
<evidence type="ECO:0000313" key="9">
    <source>
        <dbReference type="EMBL" id="GEK79785.1"/>
    </source>
</evidence>
<protein>
    <recommendedName>
        <fullName evidence="8">RDD domain-containing protein</fullName>
    </recommendedName>
</protein>
<organism evidence="9 10">
    <name type="scientific">Agrococcus baldri</name>
    <dbReference type="NCBI Taxonomy" id="153730"/>
    <lineage>
        <taxon>Bacteria</taxon>
        <taxon>Bacillati</taxon>
        <taxon>Actinomycetota</taxon>
        <taxon>Actinomycetes</taxon>
        <taxon>Micrococcales</taxon>
        <taxon>Microbacteriaceae</taxon>
        <taxon>Agrococcus</taxon>
    </lineage>
</organism>
<evidence type="ECO:0000256" key="5">
    <source>
        <dbReference type="ARBA" id="ARBA00023136"/>
    </source>
</evidence>
<dbReference type="Gene3D" id="2.60.200.20">
    <property type="match status" value="1"/>
</dbReference>
<dbReference type="InterPro" id="IPR010432">
    <property type="entry name" value="RDD"/>
</dbReference>
<dbReference type="Pfam" id="PF06271">
    <property type="entry name" value="RDD"/>
    <property type="match status" value="1"/>
</dbReference>
<evidence type="ECO:0000256" key="4">
    <source>
        <dbReference type="ARBA" id="ARBA00022989"/>
    </source>
</evidence>